<dbReference type="OrthoDB" id="67716at2759"/>
<evidence type="ECO:0000259" key="6">
    <source>
        <dbReference type="Pfam" id="PF23300"/>
    </source>
</evidence>
<dbReference type="InterPro" id="IPR056536">
    <property type="entry name" value="TPR_NUP160_C"/>
</dbReference>
<dbReference type="InterPro" id="IPR021717">
    <property type="entry name" value="Nucleoporin_Nup160"/>
</dbReference>
<sequence length="1327" mass="148232">MDAGFLVATQLSSLFPVQATSIPLQTSRQGIPLPGSPSDGEPPAEHATYSSVLHTTTTGTIVIRVLHGGLIIELVSLSTEVLPIRFVFPAPVVSSPAVFLWETSELHLLAVTDIGSLYRVVIPITNGRELWRNQAANIWPREYLLNNVEDAKEGLVHVQGTHCVVIGLPNGTVLRLENDYVGEESDNEWTETVFQHASFFSSLTSFLPLSNNTSGSEIISVGTHPWPTDIGHVWTLSRDRTLRFWKAKIGCVASKVLSPGNETSPSPLSSGSGNKPQILLDATSQTLLRVFSSLSHEEHIYVIVFIPTISSPSSGGTFHLLDTVADQIYEAGKVEASPNTAHCHLQDFTITGNSLVTMWDRQGQSMIQKTVINVQHLNEGFRPVPWVTSYYAPEPELTPAYLEEHLLSPGSMTDKFFEAIMRPGMFSALTLRTAIDQYTDACLSMPGPRPPQLMSTYGSISEHIAAVVGCTVNLNRDPQTGAYQHATYWSALKRDWEGFIARCREVERSARRPLALGTQEQGEIIIVERERVGSLVAEDIPIYLRRLLALENSPVEPQYELLSILWNLQGRLGAQVMLTLENRMMDIVHQEVAFSIPDILQDQMQRFTFREEMDEGSMHWIIGRLQSIDDLDSATRTVLDIIGGFDVDVKREEDEVELLLPPPHNDWSRALAAAYISKTIDARYDLALALVTLLFFLSDEISEWDPTLLAEIFAVFRGIAMLRYAARQPAAAPVDALPPPTDVSADDVILRMRNMTVSRINKSHLSPTYSLIDRLLAQFGDTHSLPGAAHRFLDATGLLQSISPANATKYEVLFCERLRLLQFYDASRELLSWLPRTAAVSYVQARLWLNLGRVDDASYLFEKLAGSFTGNSGGDNTLPAEDQEALTRILPATELLDSQYFFYIHIANLFKLSVSVHQEVFFAQLAISVAPPNADTQSLWATVIGGLIDLALYEDAYASLMSTPYEKLKRDSVSQLAYRMCDDNAVERLMALNFAGIADEVEDAFAFKARNVDPRVHPSYSRILYTWFIRRGDYRNGMDIRLLLPFVSIAYLPIAALAMYQRARKLHDLINDATSFASLAEEQLEGYSIAINALSLVDQKNAWVLLPMPADQTYEPRKRRKLSRHIPESKFTSAKLDADIVRLADMQYEYALLEAQIDMIRREPTLLSSPGQYSQLSFAYIPIDPQVEFLLQPSVIVLRLAQAKQFTLAMATARSLKVDMTDLFSHLTGQCLRLSRNPDTVIQEDTSGWLLTDKVSSWTGTPADRGWRYLRQSLKQHDDAETDYKYTKATLETILGADSSSSPPPWLIHILEVNVDSISCKQVLMTQ</sequence>
<dbReference type="GO" id="GO:0005643">
    <property type="term" value="C:nuclear pore"/>
    <property type="evidence" value="ECO:0007669"/>
    <property type="project" value="TreeGrafter"/>
</dbReference>
<feature type="region of interest" description="Disordered" evidence="4">
    <location>
        <begin position="27"/>
        <end position="46"/>
    </location>
</feature>
<gene>
    <name evidence="8" type="ORF">H0H81_009905</name>
</gene>
<comment type="subcellular location">
    <subcellularLocation>
        <location evidence="1">Nucleus</location>
    </subcellularLocation>
</comment>
<dbReference type="Pfam" id="PF23300">
    <property type="entry name" value="HEAT_Nup120"/>
    <property type="match status" value="1"/>
</dbReference>
<organism evidence="8 9">
    <name type="scientific">Sphagnurus paluster</name>
    <dbReference type="NCBI Taxonomy" id="117069"/>
    <lineage>
        <taxon>Eukaryota</taxon>
        <taxon>Fungi</taxon>
        <taxon>Dikarya</taxon>
        <taxon>Basidiomycota</taxon>
        <taxon>Agaricomycotina</taxon>
        <taxon>Agaricomycetes</taxon>
        <taxon>Agaricomycetidae</taxon>
        <taxon>Agaricales</taxon>
        <taxon>Tricholomatineae</taxon>
        <taxon>Lyophyllaceae</taxon>
        <taxon>Sphagnurus</taxon>
    </lineage>
</organism>
<evidence type="ECO:0000256" key="4">
    <source>
        <dbReference type="SAM" id="MobiDB-lite"/>
    </source>
</evidence>
<reference evidence="8" key="2">
    <citation type="submission" date="2021-10" db="EMBL/GenBank/DDBJ databases">
        <title>Phylogenomics reveals ancestral predisposition of the termite-cultivated fungus Termitomyces towards a domesticated lifestyle.</title>
        <authorList>
            <person name="Auxier B."/>
            <person name="Grum-Grzhimaylo A."/>
            <person name="Cardenas M.E."/>
            <person name="Lodge J.D."/>
            <person name="Laessoe T."/>
            <person name="Pedersen O."/>
            <person name="Smith M.E."/>
            <person name="Kuyper T.W."/>
            <person name="Franco-Molano E.A."/>
            <person name="Baroni T.J."/>
            <person name="Aanen D.K."/>
        </authorList>
    </citation>
    <scope>NUCLEOTIDE SEQUENCE</scope>
    <source>
        <strain evidence="8">D49</strain>
    </source>
</reference>
<dbReference type="InterPro" id="IPR056548">
    <property type="entry name" value="HEAT_Nup120"/>
</dbReference>
<proteinExistence type="predicted"/>
<evidence type="ECO:0000256" key="2">
    <source>
        <dbReference type="ARBA" id="ARBA00022448"/>
    </source>
</evidence>
<evidence type="ECO:0000313" key="8">
    <source>
        <dbReference type="EMBL" id="KAG5654657.1"/>
    </source>
</evidence>
<dbReference type="Proteomes" id="UP000717328">
    <property type="component" value="Unassembled WGS sequence"/>
</dbReference>
<accession>A0A9P7GXH6</accession>
<feature type="domain" description="Nucleoporin nup120-like HEAT repeat" evidence="6">
    <location>
        <begin position="814"/>
        <end position="982"/>
    </location>
</feature>
<keyword evidence="3" id="KW-0539">Nucleus</keyword>
<feature type="domain" description="Nucleoporin Nup120/160 beta-propeller" evidence="5">
    <location>
        <begin position="60"/>
        <end position="533"/>
    </location>
</feature>
<protein>
    <submittedName>
        <fullName evidence="8">Uncharacterized protein</fullName>
    </submittedName>
</protein>
<evidence type="ECO:0000313" key="9">
    <source>
        <dbReference type="Proteomes" id="UP000717328"/>
    </source>
</evidence>
<dbReference type="PANTHER" id="PTHR21286:SF0">
    <property type="entry name" value="NUCLEAR PORE COMPLEX PROTEIN NUP160"/>
    <property type="match status" value="1"/>
</dbReference>
<name>A0A9P7GXH6_9AGAR</name>
<dbReference type="Pfam" id="PF23347">
    <property type="entry name" value="TPR_Nup160_C"/>
    <property type="match status" value="1"/>
</dbReference>
<keyword evidence="2" id="KW-0813">Transport</keyword>
<feature type="domain" description="NUP160 C-terminal TPR" evidence="7">
    <location>
        <begin position="1196"/>
        <end position="1309"/>
    </location>
</feature>
<dbReference type="InterPro" id="IPR059141">
    <property type="entry name" value="Beta-prop_Nup120_160"/>
</dbReference>
<evidence type="ECO:0000259" key="5">
    <source>
        <dbReference type="Pfam" id="PF11715"/>
    </source>
</evidence>
<keyword evidence="9" id="KW-1185">Reference proteome</keyword>
<dbReference type="Pfam" id="PF11715">
    <property type="entry name" value="Beta-prop_Nup120_160"/>
    <property type="match status" value="1"/>
</dbReference>
<evidence type="ECO:0000259" key="7">
    <source>
        <dbReference type="Pfam" id="PF23347"/>
    </source>
</evidence>
<evidence type="ECO:0000256" key="3">
    <source>
        <dbReference type="ARBA" id="ARBA00023242"/>
    </source>
</evidence>
<evidence type="ECO:0000256" key="1">
    <source>
        <dbReference type="ARBA" id="ARBA00004123"/>
    </source>
</evidence>
<comment type="caution">
    <text evidence="8">The sequence shown here is derived from an EMBL/GenBank/DDBJ whole genome shotgun (WGS) entry which is preliminary data.</text>
</comment>
<dbReference type="EMBL" id="JABCKI010000003">
    <property type="protein sequence ID" value="KAG5654657.1"/>
    <property type="molecule type" value="Genomic_DNA"/>
</dbReference>
<dbReference type="GO" id="GO:0017056">
    <property type="term" value="F:structural constituent of nuclear pore"/>
    <property type="evidence" value="ECO:0007669"/>
    <property type="project" value="TreeGrafter"/>
</dbReference>
<reference evidence="8" key="1">
    <citation type="submission" date="2021-02" db="EMBL/GenBank/DDBJ databases">
        <authorList>
            <person name="Nieuwenhuis M."/>
            <person name="Van De Peppel L.J.J."/>
        </authorList>
    </citation>
    <scope>NUCLEOTIDE SEQUENCE</scope>
    <source>
        <strain evidence="8">D49</strain>
    </source>
</reference>
<dbReference type="PANTHER" id="PTHR21286">
    <property type="entry name" value="NUCLEAR PORE COMPLEX PROTEIN NUP160"/>
    <property type="match status" value="1"/>
</dbReference>